<dbReference type="Pfam" id="PF06985">
    <property type="entry name" value="HET"/>
    <property type="match status" value="1"/>
</dbReference>
<proteinExistence type="predicted"/>
<dbReference type="PANTHER" id="PTHR24148">
    <property type="entry name" value="ANKYRIN REPEAT DOMAIN-CONTAINING PROTEIN 39 HOMOLOG-RELATED"/>
    <property type="match status" value="1"/>
</dbReference>
<sequence>MGPPTQSPFRALASPHDIRVLHLDAGRPSEPLKGWLEYTRLDNPPHYEALSYEWGSGVKTRSIALQDGSVLPITESLHDALLDLRQDAPVGEPRTVWADAICINQQNIEELQDQVSIMASIYGKAAQVVTYIGPERNNSTLAIAFARELQRHVGTWGDGSLAGENPDLGLTHPTLPPLSDCRWVALKALILRTWASRCWCAHEFLLNRRLVLMCGTTKIPDWYLISDIVQRVFNRSLPASLLPAAEEDPHSLRECLTSLNGLRSLILGWRYCKLTLHELLRRSHPFQATDPRDKVYSVLGLADDRQRLELAVDYTCTAERLYIITAAKIVQAKPTAEILYSCLHAKSLTLPSWVPDWSNWHFGSYGTTLSRGYNACGSTVDEVSVDGTRLRVAGCLVDEIVHVGEPIGPHYISLDRGVSQRKAWLLKEYVEISRQLAREPFPGDEVVVDTFWRTLIGNTTLYEETAGQDYQALYNALLEYDGEGSPAETTASAREFCDAVRRRSRYRRLAVTRMGYVGAVPVTAERDDRVCMLQGRSLLFAVRPHGPGFTYLGHAYIHGLMNGEVLQAEWYRKQTITLE</sequence>
<gene>
    <name evidence="2" type="ORF">BN869_000013460_1</name>
</gene>
<organism evidence="2">
    <name type="scientific">Bionectria ochroleuca</name>
    <name type="common">Gliocladium roseum</name>
    <dbReference type="NCBI Taxonomy" id="29856"/>
    <lineage>
        <taxon>Eukaryota</taxon>
        <taxon>Fungi</taxon>
        <taxon>Dikarya</taxon>
        <taxon>Ascomycota</taxon>
        <taxon>Pezizomycotina</taxon>
        <taxon>Sordariomycetes</taxon>
        <taxon>Hypocreomycetidae</taxon>
        <taxon>Hypocreales</taxon>
        <taxon>Bionectriaceae</taxon>
        <taxon>Clonostachys</taxon>
    </lineage>
</organism>
<dbReference type="InterPro" id="IPR052895">
    <property type="entry name" value="HetReg/Transcr_Mod"/>
</dbReference>
<dbReference type="InterPro" id="IPR010730">
    <property type="entry name" value="HET"/>
</dbReference>
<dbReference type="EMBL" id="CDPU01000099">
    <property type="protein sequence ID" value="CEO57402.1"/>
    <property type="molecule type" value="Genomic_DNA"/>
</dbReference>
<dbReference type="AlphaFoldDB" id="A0A0B7KPM7"/>
<name>A0A0B7KPM7_BIOOC</name>
<protein>
    <recommendedName>
        <fullName evidence="1">Heterokaryon incompatibility domain-containing protein</fullName>
    </recommendedName>
</protein>
<dbReference type="PANTHER" id="PTHR24148:SF64">
    <property type="entry name" value="HETEROKARYON INCOMPATIBILITY DOMAIN-CONTAINING PROTEIN"/>
    <property type="match status" value="1"/>
</dbReference>
<dbReference type="Pfam" id="PF26639">
    <property type="entry name" value="Het-6_barrel"/>
    <property type="match status" value="1"/>
</dbReference>
<evidence type="ECO:0000313" key="2">
    <source>
        <dbReference type="EMBL" id="CEO57402.1"/>
    </source>
</evidence>
<reference evidence="2" key="1">
    <citation type="submission" date="2015-01" db="EMBL/GenBank/DDBJ databases">
        <authorList>
            <person name="Durling Mikael"/>
        </authorList>
    </citation>
    <scope>NUCLEOTIDE SEQUENCE</scope>
</reference>
<evidence type="ECO:0000259" key="1">
    <source>
        <dbReference type="Pfam" id="PF06985"/>
    </source>
</evidence>
<feature type="domain" description="Heterokaryon incompatibility" evidence="1">
    <location>
        <begin position="47"/>
        <end position="203"/>
    </location>
</feature>
<accession>A0A0B7KPM7</accession>